<evidence type="ECO:0000313" key="3">
    <source>
        <dbReference type="EMBL" id="GER05470.1"/>
    </source>
</evidence>
<feature type="coiled-coil region" evidence="1">
    <location>
        <begin position="711"/>
        <end position="738"/>
    </location>
</feature>
<dbReference type="InterPro" id="IPR012683">
    <property type="entry name" value="CHP02302_TM"/>
</dbReference>
<dbReference type="Proteomes" id="UP000324996">
    <property type="component" value="Unassembled WGS sequence"/>
</dbReference>
<sequence>MAPSAHMKRTREIRAHLRRRIALTRGWLLLEGLWRGLWPAVALLGLYAALGLFGLWQHLGGWLHLGAFALLVLAMLALAWGPIRQLALPGEQAARRRLEDDGKVRHRPIDAVFDSPALVTGGALLWQRHREAMARVAMGLKVRGPRLSLVAADPWALRSLVLLALFIGFLYAGSDSGRRLTAAFQPPLSGAVAQVAIDAWLTPPAYTGQSPVMLAQGELFPVGGPRTAPSQPISIAEEAVLTVRLNGGRQSPVLRLGDAESRFERMGETDHQIEKTLDGADLEAIEIMQAGRLRARWPLAIIADQPPGIAFVKPPSQSRRQALRIDYQITDDYGVAQAFLRLTPMGGDEASSLKIDLRGGQTVDGPQKLVAYEDLTAHAFAGQLVTGILQAEDAAGQIGESDPLIFRLPERQFSHPVAKELVAIRKDMLAAPPLAFKEADRLDRLSRAVDAFEGDFTVFSAMRSAFWRLASDRSAQAVDEIAAILWETALRLEDGRMSLATRSLRDALDQFEQALDGDLSSLDESADALEAMMQQFLSQMARQQAETAPMRTDGRQQSQVIGSDMLQQMIQQMRDLAAAGDQEGARKMLEQLRDIMENASVNQMSAEDYERMMAASKAADTLKGLSEDQRNLLDETSRQTIRNRLRSTLGQPEQDFGDLEQAQQALSDQLSEMLSMMGEQGLEAPKGLGPAGQSMGEAQEALARQSGAEAIKGQAEALQKLEDAADAMQKMLDQALAQMPSGNGLILWGGPSRALIRAALICPMPLMPGAWKKFLRNCAGESAIPIWGKPNANICVGCCAAFNRVFPA</sequence>
<reference evidence="3 4" key="1">
    <citation type="submission" date="2019-09" db="EMBL/GenBank/DDBJ databases">
        <title>NBRP : Genome information of microbial organism related human and environment.</title>
        <authorList>
            <person name="Hattori M."/>
            <person name="Oshima K."/>
            <person name="Inaba H."/>
            <person name="Suda W."/>
            <person name="Sakamoto M."/>
            <person name="Iino T."/>
            <person name="Kitahara M."/>
            <person name="Oshida Y."/>
            <person name="Iida T."/>
            <person name="Kudo T."/>
            <person name="Itoh T."/>
            <person name="Ohkuma M."/>
        </authorList>
    </citation>
    <scope>NUCLEOTIDE SEQUENCE [LARGE SCALE GENOMIC DNA]</scope>
    <source>
        <strain evidence="3 4">Q-1</strain>
    </source>
</reference>
<protein>
    <recommendedName>
        <fullName evidence="5">TIGR02302 family protein</fullName>
    </recommendedName>
</protein>
<evidence type="ECO:0000256" key="1">
    <source>
        <dbReference type="SAM" id="Coils"/>
    </source>
</evidence>
<keyword evidence="2" id="KW-0472">Membrane</keyword>
<evidence type="ECO:0000256" key="2">
    <source>
        <dbReference type="SAM" id="Phobius"/>
    </source>
</evidence>
<name>A0A5A7ND87_9PROT</name>
<keyword evidence="4" id="KW-1185">Reference proteome</keyword>
<keyword evidence="1" id="KW-0175">Coiled coil</keyword>
<dbReference type="Pfam" id="PF13779">
    <property type="entry name" value="DUF4175"/>
    <property type="match status" value="1"/>
</dbReference>
<comment type="caution">
    <text evidence="3">The sequence shown here is derived from an EMBL/GenBank/DDBJ whole genome shotgun (WGS) entry which is preliminary data.</text>
</comment>
<dbReference type="AlphaFoldDB" id="A0A5A7ND87"/>
<feature type="transmembrane region" description="Helical" evidence="2">
    <location>
        <begin position="37"/>
        <end position="56"/>
    </location>
</feature>
<feature type="transmembrane region" description="Helical" evidence="2">
    <location>
        <begin position="62"/>
        <end position="80"/>
    </location>
</feature>
<proteinExistence type="predicted"/>
<keyword evidence="2" id="KW-0812">Transmembrane</keyword>
<evidence type="ECO:0008006" key="5">
    <source>
        <dbReference type="Google" id="ProtNLM"/>
    </source>
</evidence>
<organism evidence="3 4">
    <name type="scientific">Iodidimonas nitroreducens</name>
    <dbReference type="NCBI Taxonomy" id="1236968"/>
    <lineage>
        <taxon>Bacteria</taxon>
        <taxon>Pseudomonadati</taxon>
        <taxon>Pseudomonadota</taxon>
        <taxon>Alphaproteobacteria</taxon>
        <taxon>Iodidimonadales</taxon>
        <taxon>Iodidimonadaceae</taxon>
        <taxon>Iodidimonas</taxon>
    </lineage>
</organism>
<evidence type="ECO:0000313" key="4">
    <source>
        <dbReference type="Proteomes" id="UP000324996"/>
    </source>
</evidence>
<keyword evidence="2" id="KW-1133">Transmembrane helix</keyword>
<accession>A0A5A7ND87</accession>
<dbReference type="EMBL" id="BKCN01000026">
    <property type="protein sequence ID" value="GER05470.1"/>
    <property type="molecule type" value="Genomic_DNA"/>
</dbReference>
<gene>
    <name evidence="3" type="ORF">JCM17846_31520</name>
</gene>